<protein>
    <recommendedName>
        <fullName evidence="3">Tetratricopeptide repeat-containing protein</fullName>
    </recommendedName>
</protein>
<dbReference type="SUPFAM" id="SSF48452">
    <property type="entry name" value="TPR-like"/>
    <property type="match status" value="1"/>
</dbReference>
<keyword evidence="2" id="KW-1185">Reference proteome</keyword>
<dbReference type="EMBL" id="VSRL01000091">
    <property type="protein sequence ID" value="NKE59695.1"/>
    <property type="molecule type" value="Genomic_DNA"/>
</dbReference>
<comment type="caution">
    <text evidence="1">The sequence shown here is derived from an EMBL/GenBank/DDBJ whole genome shotgun (WGS) entry which is preliminary data.</text>
</comment>
<evidence type="ECO:0000313" key="1">
    <source>
        <dbReference type="EMBL" id="NKE59695.1"/>
    </source>
</evidence>
<organism evidence="1 2">
    <name type="scientific">Lentzea indica</name>
    <dbReference type="NCBI Taxonomy" id="2604800"/>
    <lineage>
        <taxon>Bacteria</taxon>
        <taxon>Bacillati</taxon>
        <taxon>Actinomycetota</taxon>
        <taxon>Actinomycetes</taxon>
        <taxon>Pseudonocardiales</taxon>
        <taxon>Pseudonocardiaceae</taxon>
        <taxon>Lentzea</taxon>
    </lineage>
</organism>
<name>A0ABX1FL66_9PSEU</name>
<reference evidence="1 2" key="1">
    <citation type="submission" date="2019-08" db="EMBL/GenBank/DDBJ databases">
        <title>Lentzea from Indian Himalayas.</title>
        <authorList>
            <person name="Mandal S."/>
            <person name="Mallick Gupta A."/>
            <person name="Maiti P.K."/>
            <person name="Sarkar J."/>
            <person name="Mandal S."/>
        </authorList>
    </citation>
    <scope>NUCLEOTIDE SEQUENCE [LARGE SCALE GENOMIC DNA]</scope>
    <source>
        <strain evidence="1 2">PSKA42</strain>
    </source>
</reference>
<accession>A0ABX1FL66</accession>
<evidence type="ECO:0008006" key="3">
    <source>
        <dbReference type="Google" id="ProtNLM"/>
    </source>
</evidence>
<sequence>MKLAFALVHQGRASSALREVDRAVPSLGARARGQRAVILYHLGRLDDAFADYQSAERALRRGGDKLALQRRP</sequence>
<dbReference type="Proteomes" id="UP001515943">
    <property type="component" value="Unassembled WGS sequence"/>
</dbReference>
<evidence type="ECO:0000313" key="2">
    <source>
        <dbReference type="Proteomes" id="UP001515943"/>
    </source>
</evidence>
<proteinExistence type="predicted"/>
<gene>
    <name evidence="1" type="ORF">FXN61_23945</name>
</gene>
<dbReference type="InterPro" id="IPR011990">
    <property type="entry name" value="TPR-like_helical_dom_sf"/>
</dbReference>